<gene>
    <name evidence="1" type="ORF">BpHYR1_017300</name>
</gene>
<organism evidence="1 2">
    <name type="scientific">Brachionus plicatilis</name>
    <name type="common">Marine rotifer</name>
    <name type="synonym">Brachionus muelleri</name>
    <dbReference type="NCBI Taxonomy" id="10195"/>
    <lineage>
        <taxon>Eukaryota</taxon>
        <taxon>Metazoa</taxon>
        <taxon>Spiralia</taxon>
        <taxon>Gnathifera</taxon>
        <taxon>Rotifera</taxon>
        <taxon>Eurotatoria</taxon>
        <taxon>Monogononta</taxon>
        <taxon>Pseudotrocha</taxon>
        <taxon>Ploima</taxon>
        <taxon>Brachionidae</taxon>
        <taxon>Brachionus</taxon>
    </lineage>
</organism>
<comment type="caution">
    <text evidence="1">The sequence shown here is derived from an EMBL/GenBank/DDBJ whole genome shotgun (WGS) entry which is preliminary data.</text>
</comment>
<name>A0A3M7R5I3_BRAPC</name>
<evidence type="ECO:0000313" key="2">
    <source>
        <dbReference type="Proteomes" id="UP000276133"/>
    </source>
</evidence>
<dbReference type="AlphaFoldDB" id="A0A3M7R5I3"/>
<proteinExistence type="predicted"/>
<evidence type="ECO:0000313" key="1">
    <source>
        <dbReference type="EMBL" id="RNA18505.1"/>
    </source>
</evidence>
<sequence length="82" mass="9669">MIKKTASTFQDPYNYRPITVRFFLKLKYDTPSKILHHEALNKLKVIIVSNRLFQLNEKYVAGRLRHSVPLTVKLVDEYEAGY</sequence>
<protein>
    <submittedName>
        <fullName evidence="1">Uncharacterized protein</fullName>
    </submittedName>
</protein>
<dbReference type="EMBL" id="REGN01004226">
    <property type="protein sequence ID" value="RNA18505.1"/>
    <property type="molecule type" value="Genomic_DNA"/>
</dbReference>
<keyword evidence="2" id="KW-1185">Reference proteome</keyword>
<dbReference type="Proteomes" id="UP000276133">
    <property type="component" value="Unassembled WGS sequence"/>
</dbReference>
<accession>A0A3M7R5I3</accession>
<reference evidence="1 2" key="1">
    <citation type="journal article" date="2018" name="Sci. Rep.">
        <title>Genomic signatures of local adaptation to the degree of environmental predictability in rotifers.</title>
        <authorList>
            <person name="Franch-Gras L."/>
            <person name="Hahn C."/>
            <person name="Garcia-Roger E.M."/>
            <person name="Carmona M.J."/>
            <person name="Serra M."/>
            <person name="Gomez A."/>
        </authorList>
    </citation>
    <scope>NUCLEOTIDE SEQUENCE [LARGE SCALE GENOMIC DNA]</scope>
    <source>
        <strain evidence="1">HYR1</strain>
    </source>
</reference>